<feature type="non-terminal residue" evidence="4">
    <location>
        <position position="252"/>
    </location>
</feature>
<dbReference type="InterPro" id="IPR042089">
    <property type="entry name" value="Peptidase_M13_dom_2"/>
</dbReference>
<keyword evidence="2" id="KW-1133">Transmembrane helix</keyword>
<protein>
    <recommendedName>
        <fullName evidence="3">Peptidase M13 N-terminal domain-containing protein</fullName>
    </recommendedName>
</protein>
<dbReference type="GO" id="GO:0016485">
    <property type="term" value="P:protein processing"/>
    <property type="evidence" value="ECO:0007669"/>
    <property type="project" value="TreeGrafter"/>
</dbReference>
<proteinExistence type="inferred from homology"/>
<dbReference type="EMBL" id="WIXE01011120">
    <property type="protein sequence ID" value="KAK5977025.1"/>
    <property type="molecule type" value="Genomic_DNA"/>
</dbReference>
<dbReference type="PANTHER" id="PTHR11733">
    <property type="entry name" value="ZINC METALLOPROTEASE FAMILY M13 NEPRILYSIN-RELATED"/>
    <property type="match status" value="1"/>
</dbReference>
<comment type="similarity">
    <text evidence="1">Belongs to the peptidase M13 family.</text>
</comment>
<keyword evidence="5" id="KW-1185">Reference proteome</keyword>
<evidence type="ECO:0000256" key="1">
    <source>
        <dbReference type="ARBA" id="ARBA00007357"/>
    </source>
</evidence>
<dbReference type="Pfam" id="PF05649">
    <property type="entry name" value="Peptidase_M13_N"/>
    <property type="match status" value="1"/>
</dbReference>
<keyword evidence="2" id="KW-0472">Membrane</keyword>
<comment type="caution">
    <text evidence="4">The sequence shown here is derived from an EMBL/GenBank/DDBJ whole genome shotgun (WGS) entry which is preliminary data.</text>
</comment>
<dbReference type="InterPro" id="IPR000718">
    <property type="entry name" value="Peptidase_M13"/>
</dbReference>
<evidence type="ECO:0000256" key="2">
    <source>
        <dbReference type="SAM" id="Phobius"/>
    </source>
</evidence>
<accession>A0AAN8FCR1</accession>
<keyword evidence="2" id="KW-0812">Transmembrane</keyword>
<dbReference type="InterPro" id="IPR008753">
    <property type="entry name" value="Peptidase_M13_N"/>
</dbReference>
<reference evidence="4 5" key="1">
    <citation type="submission" date="2019-10" db="EMBL/GenBank/DDBJ databases">
        <title>Assembly and Annotation for the nematode Trichostrongylus colubriformis.</title>
        <authorList>
            <person name="Martin J."/>
        </authorList>
    </citation>
    <scope>NUCLEOTIDE SEQUENCE [LARGE SCALE GENOMIC DNA]</scope>
    <source>
        <strain evidence="4">G859</strain>
        <tissue evidence="4">Whole worm</tissue>
    </source>
</reference>
<dbReference type="AlphaFoldDB" id="A0AAN8FCR1"/>
<evidence type="ECO:0000259" key="3">
    <source>
        <dbReference type="Pfam" id="PF05649"/>
    </source>
</evidence>
<dbReference type="PANTHER" id="PTHR11733:SF133">
    <property type="entry name" value="PHOSPHATE-REGULATING NEUTRAL ENDOPEPTIDASE PHEX"/>
    <property type="match status" value="1"/>
</dbReference>
<dbReference type="PROSITE" id="PS51885">
    <property type="entry name" value="NEPRILYSIN"/>
    <property type="match status" value="1"/>
</dbReference>
<dbReference type="Gene3D" id="3.40.390.10">
    <property type="entry name" value="Collagenase (Catalytic Domain)"/>
    <property type="match status" value="1"/>
</dbReference>
<dbReference type="Proteomes" id="UP001331761">
    <property type="component" value="Unassembled WGS sequence"/>
</dbReference>
<evidence type="ECO:0000313" key="5">
    <source>
        <dbReference type="Proteomes" id="UP001331761"/>
    </source>
</evidence>
<evidence type="ECO:0000313" key="4">
    <source>
        <dbReference type="EMBL" id="KAK5977025.1"/>
    </source>
</evidence>
<dbReference type="InterPro" id="IPR024079">
    <property type="entry name" value="MetalloPept_cat_dom_sf"/>
</dbReference>
<feature type="transmembrane region" description="Helical" evidence="2">
    <location>
        <begin position="20"/>
        <end position="39"/>
    </location>
</feature>
<sequence>MSAKTSTHFNKELARRRLRLMQFTMHFGLLIILPCINSLQFTNPCEKSLQIKDASDFTKLTDYLNYSVDYKVDPCEDFYQFSCGNFIANTKDTLLNWEEMSLFKKMSDLYKREQREALNSKEQSKSEAITHARKLYHRCIRAEEEWNSTGVSGIDYVMGKIEKFGIFPMLSEEPFDEAQFNAEFDFTWLLAYFNQDLTVLDVIVPDIIRDFKIDIGLFWKISFVPRKTLLSYLGKDFTRKLQMNFTEFLLRL</sequence>
<gene>
    <name evidence="4" type="ORF">GCK32_014995</name>
</gene>
<dbReference type="Gene3D" id="1.10.1380.10">
    <property type="entry name" value="Neutral endopeptidase , domain2"/>
    <property type="match status" value="1"/>
</dbReference>
<dbReference type="GO" id="GO:0005886">
    <property type="term" value="C:plasma membrane"/>
    <property type="evidence" value="ECO:0007669"/>
    <property type="project" value="TreeGrafter"/>
</dbReference>
<dbReference type="SUPFAM" id="SSF55486">
    <property type="entry name" value="Metalloproteases ('zincins'), catalytic domain"/>
    <property type="match status" value="1"/>
</dbReference>
<feature type="domain" description="Peptidase M13 N-terminal" evidence="3">
    <location>
        <begin position="74"/>
        <end position="199"/>
    </location>
</feature>
<organism evidence="4 5">
    <name type="scientific">Trichostrongylus colubriformis</name>
    <name type="common">Black scour worm</name>
    <dbReference type="NCBI Taxonomy" id="6319"/>
    <lineage>
        <taxon>Eukaryota</taxon>
        <taxon>Metazoa</taxon>
        <taxon>Ecdysozoa</taxon>
        <taxon>Nematoda</taxon>
        <taxon>Chromadorea</taxon>
        <taxon>Rhabditida</taxon>
        <taxon>Rhabditina</taxon>
        <taxon>Rhabditomorpha</taxon>
        <taxon>Strongyloidea</taxon>
        <taxon>Trichostrongylidae</taxon>
        <taxon>Trichostrongylus</taxon>
    </lineage>
</organism>
<name>A0AAN8FCR1_TRICO</name>
<dbReference type="GO" id="GO:0004222">
    <property type="term" value="F:metalloendopeptidase activity"/>
    <property type="evidence" value="ECO:0007669"/>
    <property type="project" value="InterPro"/>
</dbReference>